<evidence type="ECO:0000256" key="1">
    <source>
        <dbReference type="SAM" id="Phobius"/>
    </source>
</evidence>
<keyword evidence="1" id="KW-0812">Transmembrane</keyword>
<name>A0A4Y9JAZ4_9STRE</name>
<dbReference type="EMBL" id="SPPD01000004">
    <property type="protein sequence ID" value="TFU98190.1"/>
    <property type="molecule type" value="Genomic_DNA"/>
</dbReference>
<evidence type="ECO:0000313" key="3">
    <source>
        <dbReference type="Proteomes" id="UP000297253"/>
    </source>
</evidence>
<dbReference type="RefSeq" id="WP_135181597.1">
    <property type="nucleotide sequence ID" value="NZ_JADGKZ010000004.1"/>
</dbReference>
<dbReference type="OrthoDB" id="4764283at2"/>
<organism evidence="2 3">
    <name type="scientific">Streptococcus cuniculi</name>
    <dbReference type="NCBI Taxonomy" id="1432788"/>
    <lineage>
        <taxon>Bacteria</taxon>
        <taxon>Bacillati</taxon>
        <taxon>Bacillota</taxon>
        <taxon>Bacilli</taxon>
        <taxon>Lactobacillales</taxon>
        <taxon>Streptococcaceae</taxon>
        <taxon>Streptococcus</taxon>
    </lineage>
</organism>
<dbReference type="NCBIfam" id="NF041635">
    <property type="entry name" value="STM3941_fam"/>
    <property type="match status" value="1"/>
</dbReference>
<sequence>MNQPIIVTSKKSRYGVVSILSLFMTLISGLCIFAYSSELHSPILSLLFILAGVVGVAFFGWSFVFYTKRIFAKELPPILIVDDMGITDKSSAISIGFIPWEDISYIHLQPHLNQTYISVTLTDNDKYLAKMNAFQKYSSKANLKMGFPLVNIVLTTSNQTPQQVYYAILHQYGDKFI</sequence>
<gene>
    <name evidence="2" type="ORF">E4T82_04060</name>
</gene>
<keyword evidence="1" id="KW-1133">Transmembrane helix</keyword>
<dbReference type="STRING" id="1432788.BU202_07540"/>
<keyword evidence="1" id="KW-0472">Membrane</keyword>
<evidence type="ECO:0000313" key="2">
    <source>
        <dbReference type="EMBL" id="TFU98190.1"/>
    </source>
</evidence>
<dbReference type="Proteomes" id="UP000297253">
    <property type="component" value="Unassembled WGS sequence"/>
</dbReference>
<accession>A0A4Y9JAZ4</accession>
<dbReference type="AlphaFoldDB" id="A0A4Y9JAZ4"/>
<feature type="transmembrane region" description="Helical" evidence="1">
    <location>
        <begin position="43"/>
        <end position="66"/>
    </location>
</feature>
<proteinExistence type="predicted"/>
<feature type="transmembrane region" description="Helical" evidence="1">
    <location>
        <begin position="12"/>
        <end position="37"/>
    </location>
</feature>
<comment type="caution">
    <text evidence="2">The sequence shown here is derived from an EMBL/GenBank/DDBJ whole genome shotgun (WGS) entry which is preliminary data.</text>
</comment>
<reference evidence="2 3" key="1">
    <citation type="submission" date="2019-03" db="EMBL/GenBank/DDBJ databases">
        <title>Diversity of the mouse oral microbiome.</title>
        <authorList>
            <person name="Joseph S."/>
            <person name="Aduse-Opoku J."/>
            <person name="Curtis M."/>
            <person name="Wade W."/>
            <person name="Hashim A."/>
        </authorList>
    </citation>
    <scope>NUCLEOTIDE SEQUENCE [LARGE SCALE GENOMIC DNA]</scope>
    <source>
        <strain evidence="2 3">WM131</strain>
    </source>
</reference>
<protein>
    <submittedName>
        <fullName evidence="2">Uncharacterized protein</fullName>
    </submittedName>
</protein>
<dbReference type="InterPro" id="IPR048136">
    <property type="entry name" value="STM3941-like"/>
</dbReference>